<dbReference type="Gene3D" id="1.20.1070.10">
    <property type="entry name" value="Rhodopsin 7-helix transmembrane proteins"/>
    <property type="match status" value="1"/>
</dbReference>
<feature type="transmembrane region" description="Helical" evidence="1">
    <location>
        <begin position="151"/>
        <end position="178"/>
    </location>
</feature>
<dbReference type="Proteomes" id="UP000271974">
    <property type="component" value="Unassembled WGS sequence"/>
</dbReference>
<feature type="transmembrane region" description="Helical" evidence="1">
    <location>
        <begin position="190"/>
        <end position="209"/>
    </location>
</feature>
<keyword evidence="1" id="KW-1133">Transmembrane helix</keyword>
<keyword evidence="3" id="KW-1185">Reference proteome</keyword>
<reference evidence="2 3" key="1">
    <citation type="submission" date="2019-01" db="EMBL/GenBank/DDBJ databases">
        <title>A draft genome assembly of the solar-powered sea slug Elysia chlorotica.</title>
        <authorList>
            <person name="Cai H."/>
            <person name="Li Q."/>
            <person name="Fang X."/>
            <person name="Li J."/>
            <person name="Curtis N.E."/>
            <person name="Altenburger A."/>
            <person name="Shibata T."/>
            <person name="Feng M."/>
            <person name="Maeda T."/>
            <person name="Schwartz J.A."/>
            <person name="Shigenobu S."/>
            <person name="Lundholm N."/>
            <person name="Nishiyama T."/>
            <person name="Yang H."/>
            <person name="Hasebe M."/>
            <person name="Li S."/>
            <person name="Pierce S.K."/>
            <person name="Wang J."/>
        </authorList>
    </citation>
    <scope>NUCLEOTIDE SEQUENCE [LARGE SCALE GENOMIC DNA]</scope>
    <source>
        <strain evidence="2">EC2010</strain>
        <tissue evidence="2">Whole organism of an adult</tissue>
    </source>
</reference>
<comment type="caution">
    <text evidence="2">The sequence shown here is derived from an EMBL/GenBank/DDBJ whole genome shotgun (WGS) entry which is preliminary data.</text>
</comment>
<dbReference type="SUPFAM" id="SSF81321">
    <property type="entry name" value="Family A G protein-coupled receptor-like"/>
    <property type="match status" value="1"/>
</dbReference>
<evidence type="ECO:0000256" key="1">
    <source>
        <dbReference type="SAM" id="Phobius"/>
    </source>
</evidence>
<keyword evidence="1" id="KW-0472">Membrane</keyword>
<name>A0A433TSX7_ELYCH</name>
<gene>
    <name evidence="2" type="ORF">EGW08_007633</name>
</gene>
<dbReference type="EMBL" id="RQTK01000200">
    <property type="protein sequence ID" value="RUS84606.1"/>
    <property type="molecule type" value="Genomic_DNA"/>
</dbReference>
<dbReference type="AlphaFoldDB" id="A0A433TSX7"/>
<evidence type="ECO:0000313" key="2">
    <source>
        <dbReference type="EMBL" id="RUS84606.1"/>
    </source>
</evidence>
<accession>A0A433TSX7</accession>
<protein>
    <submittedName>
        <fullName evidence="2">Uncharacterized protein</fullName>
    </submittedName>
</protein>
<organism evidence="2 3">
    <name type="scientific">Elysia chlorotica</name>
    <name type="common">Eastern emerald elysia</name>
    <name type="synonym">Sea slug</name>
    <dbReference type="NCBI Taxonomy" id="188477"/>
    <lineage>
        <taxon>Eukaryota</taxon>
        <taxon>Metazoa</taxon>
        <taxon>Spiralia</taxon>
        <taxon>Lophotrochozoa</taxon>
        <taxon>Mollusca</taxon>
        <taxon>Gastropoda</taxon>
        <taxon>Heterobranchia</taxon>
        <taxon>Euthyneura</taxon>
        <taxon>Panpulmonata</taxon>
        <taxon>Sacoglossa</taxon>
        <taxon>Placobranchoidea</taxon>
        <taxon>Plakobranchidae</taxon>
        <taxon>Elysia</taxon>
    </lineage>
</organism>
<dbReference type="OrthoDB" id="10035376at2759"/>
<sequence length="237" mass="26872">MEVQKCMVWKFTRNVSDGVWLDRGCEFKCLSDSVNPWRFGVIYLKTARALFHDDLQDCDDGSDELEQDALVKQCDPMCDSRNAQRLSVCDGKQDCAQYEDELDCGYHCPPGLICIAGPLQFTDTRTQFSSKTYHLLIPVPVIWVEDHRACWAVGLFATFSSITSAVFVALFTVGRFLAVKYHFGEIRFTILTILFTWLMGVTLASLPVLPFGRDWVIFSTRGMCLGLPLNSERLPGW</sequence>
<keyword evidence="1" id="KW-0812">Transmembrane</keyword>
<evidence type="ECO:0000313" key="3">
    <source>
        <dbReference type="Proteomes" id="UP000271974"/>
    </source>
</evidence>
<proteinExistence type="predicted"/>